<reference evidence="3" key="1">
    <citation type="journal article" date="2019" name="Int. J. Syst. Evol. Microbiol.">
        <title>The Global Catalogue of Microorganisms (GCM) 10K type strain sequencing project: providing services to taxonomists for standard genome sequencing and annotation.</title>
        <authorList>
            <consortium name="The Broad Institute Genomics Platform"/>
            <consortium name="The Broad Institute Genome Sequencing Center for Infectious Disease"/>
            <person name="Wu L."/>
            <person name="Ma J."/>
        </authorList>
    </citation>
    <scope>NUCLEOTIDE SEQUENCE [LARGE SCALE GENOMIC DNA]</scope>
    <source>
        <strain evidence="3">JCM 17137</strain>
    </source>
</reference>
<dbReference type="EMBL" id="BAABDD010000010">
    <property type="protein sequence ID" value="GAA3744474.1"/>
    <property type="molecule type" value="Genomic_DNA"/>
</dbReference>
<evidence type="ECO:0008006" key="4">
    <source>
        <dbReference type="Google" id="ProtNLM"/>
    </source>
</evidence>
<evidence type="ECO:0000256" key="1">
    <source>
        <dbReference type="SAM" id="MobiDB-lite"/>
    </source>
</evidence>
<feature type="region of interest" description="Disordered" evidence="1">
    <location>
        <begin position="28"/>
        <end position="78"/>
    </location>
</feature>
<organism evidence="2 3">
    <name type="scientific">Salinactinospora qingdaonensis</name>
    <dbReference type="NCBI Taxonomy" id="702744"/>
    <lineage>
        <taxon>Bacteria</taxon>
        <taxon>Bacillati</taxon>
        <taxon>Actinomycetota</taxon>
        <taxon>Actinomycetes</taxon>
        <taxon>Streptosporangiales</taxon>
        <taxon>Nocardiopsidaceae</taxon>
        <taxon>Salinactinospora</taxon>
    </lineage>
</organism>
<gene>
    <name evidence="2" type="ORF">GCM10022402_25110</name>
</gene>
<keyword evidence="3" id="KW-1185">Reference proteome</keyword>
<sequence length="267" mass="26710">MVAACVLTPLGVAAADAQDFFGRAECGSSGGPGCEVSAYSGDEEPGTPGRSREEAGGDVADSQDSAAEDDDAVLTGESECEADPLCSVIGGAAAEAETAEVAAVDPAAVADDARDSLRLPPPRLAASPPLDQPVLVRVPMWLWVGEETWRAHSARAAVPGGAVSVTATPVRAHWAMGDGTTVACAGPGVAYNPQVHDPAAASPACGHTYTRASAGQPQGTYALGVEVTWAVSWQSSDGGGGTLDPLVTAAGAEVEVVESQALVETTS</sequence>
<protein>
    <recommendedName>
        <fullName evidence="4">ATP/GTP-binding protein</fullName>
    </recommendedName>
</protein>
<evidence type="ECO:0000313" key="2">
    <source>
        <dbReference type="EMBL" id="GAA3744474.1"/>
    </source>
</evidence>
<dbReference type="Proteomes" id="UP001500908">
    <property type="component" value="Unassembled WGS sequence"/>
</dbReference>
<accession>A0ABP7FR84</accession>
<evidence type="ECO:0000313" key="3">
    <source>
        <dbReference type="Proteomes" id="UP001500908"/>
    </source>
</evidence>
<feature type="compositionally biased region" description="Acidic residues" evidence="1">
    <location>
        <begin position="66"/>
        <end position="78"/>
    </location>
</feature>
<comment type="caution">
    <text evidence="2">The sequence shown here is derived from an EMBL/GenBank/DDBJ whole genome shotgun (WGS) entry which is preliminary data.</text>
</comment>
<proteinExistence type="predicted"/>
<name>A0ABP7FR84_9ACTN</name>